<dbReference type="InterPro" id="IPR036291">
    <property type="entry name" value="NAD(P)-bd_dom_sf"/>
</dbReference>
<proteinExistence type="inferred from homology"/>
<dbReference type="InterPro" id="IPR017476">
    <property type="entry name" value="UDP-Glc/GDP-Man"/>
</dbReference>
<evidence type="ECO:0000256" key="2">
    <source>
        <dbReference type="ARBA" id="ARBA00023027"/>
    </source>
</evidence>
<dbReference type="AlphaFoldDB" id="A0A1H4P496"/>
<dbReference type="EMBL" id="FNSD01000001">
    <property type="protein sequence ID" value="SEC02174.1"/>
    <property type="molecule type" value="Genomic_DNA"/>
</dbReference>
<keyword evidence="2" id="KW-0520">NAD</keyword>
<dbReference type="Pfam" id="PF00984">
    <property type="entry name" value="UDPG_MGDP_dh"/>
    <property type="match status" value="1"/>
</dbReference>
<evidence type="ECO:0000313" key="5">
    <source>
        <dbReference type="EMBL" id="SEC02174.1"/>
    </source>
</evidence>
<accession>A0A1H4P496</accession>
<dbReference type="PIRSF" id="PIRSF000124">
    <property type="entry name" value="UDPglc_GDPman_dh"/>
    <property type="match status" value="1"/>
</dbReference>
<dbReference type="PANTHER" id="PTHR43491:SF1">
    <property type="entry name" value="UDP-N-ACETYL-D-MANNOSAMINE DEHYDROGENASE"/>
    <property type="match status" value="1"/>
</dbReference>
<evidence type="ECO:0000259" key="4">
    <source>
        <dbReference type="SMART" id="SM00984"/>
    </source>
</evidence>
<dbReference type="Pfam" id="PF03721">
    <property type="entry name" value="UDPG_MGDP_dh_N"/>
    <property type="match status" value="1"/>
</dbReference>
<gene>
    <name evidence="5" type="ORF">SAMN05443244_2446</name>
</gene>
<dbReference type="InterPro" id="IPR028359">
    <property type="entry name" value="UDP_ManNAc/GlcNAc_DH"/>
</dbReference>
<evidence type="ECO:0000313" key="6">
    <source>
        <dbReference type="Proteomes" id="UP000182409"/>
    </source>
</evidence>
<dbReference type="InterPro" id="IPR001732">
    <property type="entry name" value="UDP-Glc/GDP-Man_DH_N"/>
</dbReference>
<dbReference type="GO" id="GO:0051287">
    <property type="term" value="F:NAD binding"/>
    <property type="evidence" value="ECO:0007669"/>
    <property type="project" value="InterPro"/>
</dbReference>
<dbReference type="SUPFAM" id="SSF52413">
    <property type="entry name" value="UDP-glucose/GDP-mannose dehydrogenase C-terminal domain"/>
    <property type="match status" value="1"/>
</dbReference>
<name>A0A1H4P496_9BACT</name>
<dbReference type="InterPro" id="IPR014027">
    <property type="entry name" value="UDP-Glc/GDP-Man_DH_C"/>
</dbReference>
<dbReference type="Gene3D" id="3.40.50.720">
    <property type="entry name" value="NAD(P)-binding Rossmann-like Domain"/>
    <property type="match status" value="2"/>
</dbReference>
<dbReference type="GO" id="GO:0016628">
    <property type="term" value="F:oxidoreductase activity, acting on the CH-CH group of donors, NAD or NADP as acceptor"/>
    <property type="evidence" value="ECO:0007669"/>
    <property type="project" value="InterPro"/>
</dbReference>
<evidence type="ECO:0000256" key="1">
    <source>
        <dbReference type="ARBA" id="ARBA00023002"/>
    </source>
</evidence>
<dbReference type="PANTHER" id="PTHR43491">
    <property type="entry name" value="UDP-N-ACETYL-D-MANNOSAMINE DEHYDROGENASE"/>
    <property type="match status" value="1"/>
</dbReference>
<feature type="domain" description="UDP-glucose/GDP-mannose dehydrogenase C-terminal" evidence="4">
    <location>
        <begin position="363"/>
        <end position="459"/>
    </location>
</feature>
<comment type="similarity">
    <text evidence="3">Belongs to the UDP-glucose/GDP-mannose dehydrogenase family.</text>
</comment>
<dbReference type="SMART" id="SM00984">
    <property type="entry name" value="UDPG_MGDP_dh_C"/>
    <property type="match status" value="1"/>
</dbReference>
<dbReference type="GO" id="GO:0016616">
    <property type="term" value="F:oxidoreductase activity, acting on the CH-OH group of donors, NAD or NADP as acceptor"/>
    <property type="evidence" value="ECO:0007669"/>
    <property type="project" value="InterPro"/>
</dbReference>
<sequence>MANAVPATLTESILKAGTSVRSLTEWRERVARREARVGIIGLGYVGLPLTLLFSSEGFRVTGFDVDTTKIDTLNRGESYIWRIEPDHIAAAQSKGFTATTDFAQIADMDAVLICVPTPLTDHHAPDLSYVEATVHAIAPYVRAGQLIVLESTTYPGTTEEIVVRILMEAGAKRDVQVQIAPEETKEQIDGVLVAFSPEREDPGNMITPRREIPKVVGGMDVTATEAACALYGAIFHRTVPVSSPATAEMTKLLENIYRSVNIALVNEMKQLCMKMGVDIWEVIDAAATKPFGFQAFYPGPGIGGHCIPVDPFYLTWKAKEYGFTTRFIQLAGEVNEEMPIFVMRQVARALNEHGIAMKGAKVLVLGVAYKADVDDLRESPALVLIEQLQSMGCEVSYNDPFFPTVGHGRKYALNMESTPLERVPEFDCVVIATDHSSYEMERIVADAKLVVDSRNATRHIASPKIVRC</sequence>
<reference evidence="5 6" key="1">
    <citation type="submission" date="2016-10" db="EMBL/GenBank/DDBJ databases">
        <authorList>
            <person name="de Groot N.N."/>
        </authorList>
    </citation>
    <scope>NUCLEOTIDE SEQUENCE [LARGE SCALE GENOMIC DNA]</scope>
    <source>
        <strain evidence="5 6">AB35.6</strain>
    </source>
</reference>
<dbReference type="OrthoDB" id="9803238at2"/>
<dbReference type="Proteomes" id="UP000182409">
    <property type="component" value="Unassembled WGS sequence"/>
</dbReference>
<dbReference type="RefSeq" id="WP_083350499.1">
    <property type="nucleotide sequence ID" value="NZ_FNSD01000001.1"/>
</dbReference>
<organism evidence="5 6">
    <name type="scientific">Terriglobus roseus</name>
    <dbReference type="NCBI Taxonomy" id="392734"/>
    <lineage>
        <taxon>Bacteria</taxon>
        <taxon>Pseudomonadati</taxon>
        <taxon>Acidobacteriota</taxon>
        <taxon>Terriglobia</taxon>
        <taxon>Terriglobales</taxon>
        <taxon>Acidobacteriaceae</taxon>
        <taxon>Terriglobus</taxon>
    </lineage>
</organism>
<dbReference type="Pfam" id="PF03720">
    <property type="entry name" value="UDPG_MGDP_dh_C"/>
    <property type="match status" value="1"/>
</dbReference>
<dbReference type="SUPFAM" id="SSF51735">
    <property type="entry name" value="NAD(P)-binding Rossmann-fold domains"/>
    <property type="match status" value="1"/>
</dbReference>
<keyword evidence="1" id="KW-0560">Oxidoreductase</keyword>
<evidence type="ECO:0000256" key="3">
    <source>
        <dbReference type="PIRNR" id="PIRNR000124"/>
    </source>
</evidence>
<dbReference type="GO" id="GO:0000271">
    <property type="term" value="P:polysaccharide biosynthetic process"/>
    <property type="evidence" value="ECO:0007669"/>
    <property type="project" value="InterPro"/>
</dbReference>
<protein>
    <submittedName>
        <fullName evidence="5">UDP-N-acetyl-D-glucosamine dehydrogenase</fullName>
    </submittedName>
</protein>
<dbReference type="InterPro" id="IPR014026">
    <property type="entry name" value="UDP-Glc/GDP-Man_DH_dimer"/>
</dbReference>
<dbReference type="InterPro" id="IPR008927">
    <property type="entry name" value="6-PGluconate_DH-like_C_sf"/>
</dbReference>
<dbReference type="NCBIfam" id="TIGR03026">
    <property type="entry name" value="NDP-sugDHase"/>
    <property type="match status" value="1"/>
</dbReference>
<dbReference type="SUPFAM" id="SSF48179">
    <property type="entry name" value="6-phosphogluconate dehydrogenase C-terminal domain-like"/>
    <property type="match status" value="1"/>
</dbReference>
<dbReference type="PIRSF" id="PIRSF500136">
    <property type="entry name" value="UDP_ManNAc_DH"/>
    <property type="match status" value="1"/>
</dbReference>
<dbReference type="InterPro" id="IPR036220">
    <property type="entry name" value="UDP-Glc/GDP-Man_DH_C_sf"/>
</dbReference>